<dbReference type="EMBL" id="LFZO01000486">
    <property type="protein sequence ID" value="KXT08136.1"/>
    <property type="molecule type" value="Genomic_DNA"/>
</dbReference>
<gene>
    <name evidence="1" type="ORF">AC579_10561</name>
</gene>
<protein>
    <submittedName>
        <fullName evidence="1">Uncharacterized protein</fullName>
    </submittedName>
</protein>
<name>A0A139I092_9PEZI</name>
<dbReference type="AlphaFoldDB" id="A0A139I092"/>
<accession>A0A139I092</accession>
<keyword evidence="2" id="KW-1185">Reference proteome</keyword>
<evidence type="ECO:0000313" key="2">
    <source>
        <dbReference type="Proteomes" id="UP000073492"/>
    </source>
</evidence>
<sequence length="154" mass="17086">MEVGRGYAPHGPHHSDCLRHMTRDCAIFHFLAASIAIASCEGDSRNIVLGRHSATLDRSFEITNTVNTCTFEALLKYTLYASPDFVVSRELLGGIWTTKIAIQYTEDRTKHYPELVVCPSFKTIDLELGRGRAVVWMNDAATLRCTTGILGPVL</sequence>
<reference evidence="1 2" key="1">
    <citation type="submission" date="2015-07" db="EMBL/GenBank/DDBJ databases">
        <title>Comparative genomics of the Sigatoka disease complex on banana suggests a link between parallel evolutionary changes in Pseudocercospora fijiensis and Pseudocercospora eumusae and increased virulence on the banana host.</title>
        <authorList>
            <person name="Chang T.-C."/>
            <person name="Salvucci A."/>
            <person name="Crous P.W."/>
            <person name="Stergiopoulos I."/>
        </authorList>
    </citation>
    <scope>NUCLEOTIDE SEQUENCE [LARGE SCALE GENOMIC DNA]</scope>
    <source>
        <strain evidence="1 2">CBS 116634</strain>
    </source>
</reference>
<evidence type="ECO:0000313" key="1">
    <source>
        <dbReference type="EMBL" id="KXT08136.1"/>
    </source>
</evidence>
<dbReference type="Proteomes" id="UP000073492">
    <property type="component" value="Unassembled WGS sequence"/>
</dbReference>
<comment type="caution">
    <text evidence="1">The sequence shown here is derived from an EMBL/GenBank/DDBJ whole genome shotgun (WGS) entry which is preliminary data.</text>
</comment>
<organism evidence="1 2">
    <name type="scientific">Pseudocercospora musae</name>
    <dbReference type="NCBI Taxonomy" id="113226"/>
    <lineage>
        <taxon>Eukaryota</taxon>
        <taxon>Fungi</taxon>
        <taxon>Dikarya</taxon>
        <taxon>Ascomycota</taxon>
        <taxon>Pezizomycotina</taxon>
        <taxon>Dothideomycetes</taxon>
        <taxon>Dothideomycetidae</taxon>
        <taxon>Mycosphaerellales</taxon>
        <taxon>Mycosphaerellaceae</taxon>
        <taxon>Pseudocercospora</taxon>
    </lineage>
</organism>
<proteinExistence type="predicted"/>